<sequence>MEERKWEELNMDCLANVFQKVGMLSLLFDVPFVCKSWYKASINPMCWQHLVFPDINPSDMGRQIPVRLLIQSTSVVKLVVNRSSGCATTLALPKHCSEQALEYAAKKCPALKILVLHDFIPHESSILIPKLISKWKNLEVLSLRWSYNIADIIPQIGFHCKKFVQLNAPNSIIGKDEASAMVTFVPNIRHLFLKGSGIKQENLVMILQGCKELLSLDVRDCIGFKDDDAEILQLASHIPAFVCEGSRILIPQLTD</sequence>
<keyword evidence="2" id="KW-1185">Reference proteome</keyword>
<evidence type="ECO:0000313" key="1">
    <source>
        <dbReference type="EMBL" id="KAJ9676404.1"/>
    </source>
</evidence>
<evidence type="ECO:0000313" key="2">
    <source>
        <dbReference type="Proteomes" id="UP001168098"/>
    </source>
</evidence>
<accession>A0AA39DA82</accession>
<dbReference type="EMBL" id="JARBHA010000018">
    <property type="protein sequence ID" value="KAJ9676404.1"/>
    <property type="molecule type" value="Genomic_DNA"/>
</dbReference>
<dbReference type="SUPFAM" id="SSF52047">
    <property type="entry name" value="RNI-like"/>
    <property type="match status" value="1"/>
</dbReference>
<evidence type="ECO:0008006" key="3">
    <source>
        <dbReference type="Google" id="ProtNLM"/>
    </source>
</evidence>
<name>A0AA39DA82_VITRO</name>
<dbReference type="Gene3D" id="1.20.1280.50">
    <property type="match status" value="1"/>
</dbReference>
<dbReference type="Gene3D" id="3.80.10.10">
    <property type="entry name" value="Ribonuclease Inhibitor"/>
    <property type="match status" value="1"/>
</dbReference>
<organism evidence="1 2">
    <name type="scientific">Vitis rotundifolia</name>
    <name type="common">Muscadine grape</name>
    <dbReference type="NCBI Taxonomy" id="103349"/>
    <lineage>
        <taxon>Eukaryota</taxon>
        <taxon>Viridiplantae</taxon>
        <taxon>Streptophyta</taxon>
        <taxon>Embryophyta</taxon>
        <taxon>Tracheophyta</taxon>
        <taxon>Spermatophyta</taxon>
        <taxon>Magnoliopsida</taxon>
        <taxon>eudicotyledons</taxon>
        <taxon>Gunneridae</taxon>
        <taxon>Pentapetalae</taxon>
        <taxon>rosids</taxon>
        <taxon>Vitales</taxon>
        <taxon>Vitaceae</taxon>
        <taxon>Viteae</taxon>
        <taxon>Vitis</taxon>
    </lineage>
</organism>
<dbReference type="AlphaFoldDB" id="A0AA39DA82"/>
<gene>
    <name evidence="1" type="ORF">PVL29_025095</name>
</gene>
<dbReference type="PANTHER" id="PTHR38926:SF5">
    <property type="entry name" value="F-BOX AND LEUCINE-RICH REPEAT PROTEIN 6"/>
    <property type="match status" value="1"/>
</dbReference>
<dbReference type="InterPro" id="IPR032675">
    <property type="entry name" value="LRR_dom_sf"/>
</dbReference>
<reference evidence="1 2" key="1">
    <citation type="journal article" date="2023" name="BMC Biotechnol.">
        <title>Vitis rotundifolia cv Carlos genome sequencing.</title>
        <authorList>
            <person name="Huff M."/>
            <person name="Hulse-Kemp A."/>
            <person name="Scheffler B."/>
            <person name="Youngblood R."/>
            <person name="Simpson S."/>
            <person name="Babiker E."/>
            <person name="Staton M."/>
        </authorList>
    </citation>
    <scope>NUCLEOTIDE SEQUENCE [LARGE SCALE GENOMIC DNA]</scope>
    <source>
        <tissue evidence="1">Leaf</tissue>
    </source>
</reference>
<proteinExistence type="predicted"/>
<dbReference type="Proteomes" id="UP001168098">
    <property type="component" value="Unassembled WGS sequence"/>
</dbReference>
<comment type="caution">
    <text evidence="1">The sequence shown here is derived from an EMBL/GenBank/DDBJ whole genome shotgun (WGS) entry which is preliminary data.</text>
</comment>
<protein>
    <recommendedName>
        <fullName evidence="3">F-box/LRR-repeat protein</fullName>
    </recommendedName>
</protein>
<dbReference type="PANTHER" id="PTHR38926">
    <property type="entry name" value="F-BOX DOMAIN CONTAINING PROTEIN, EXPRESSED"/>
    <property type="match status" value="1"/>
</dbReference>